<keyword evidence="1 5" id="KW-0489">Methyltransferase</keyword>
<name>A0A832Z421_9CREN</name>
<evidence type="ECO:0000256" key="3">
    <source>
        <dbReference type="ARBA" id="ARBA00022691"/>
    </source>
</evidence>
<dbReference type="AlphaFoldDB" id="A0A832Z421"/>
<dbReference type="EMBL" id="DQTV01000101">
    <property type="protein sequence ID" value="HIP57443.1"/>
    <property type="molecule type" value="Genomic_DNA"/>
</dbReference>
<dbReference type="Gene3D" id="3.40.50.150">
    <property type="entry name" value="Vaccinia Virus protein VP39"/>
    <property type="match status" value="1"/>
</dbReference>
<reference evidence="5" key="1">
    <citation type="journal article" date="2020" name="ISME J.">
        <title>Gammaproteobacteria mediating utilization of methyl-, sulfur- and petroleum organic compounds in deep ocean hydrothermal plumes.</title>
        <authorList>
            <person name="Zhou Z."/>
            <person name="Liu Y."/>
            <person name="Pan J."/>
            <person name="Cron B.R."/>
            <person name="Toner B.M."/>
            <person name="Anantharaman K."/>
            <person name="Breier J.A."/>
            <person name="Dick G.J."/>
            <person name="Li M."/>
        </authorList>
    </citation>
    <scope>NUCLEOTIDE SEQUENCE</scope>
    <source>
        <strain evidence="5">SZUA-1435</strain>
    </source>
</reference>
<gene>
    <name evidence="5" type="ORF">EYH02_05190</name>
</gene>
<evidence type="ECO:0000313" key="6">
    <source>
        <dbReference type="Proteomes" id="UP000605805"/>
    </source>
</evidence>
<accession>A0A832Z421</accession>
<dbReference type="InterPro" id="IPR026170">
    <property type="entry name" value="FAM173A/B"/>
</dbReference>
<dbReference type="GO" id="GO:0016279">
    <property type="term" value="F:protein-lysine N-methyltransferase activity"/>
    <property type="evidence" value="ECO:0007669"/>
    <property type="project" value="InterPro"/>
</dbReference>
<comment type="caution">
    <text evidence="5">The sequence shown here is derived from an EMBL/GenBank/DDBJ whole genome shotgun (WGS) entry which is preliminary data.</text>
</comment>
<dbReference type="CDD" id="cd02440">
    <property type="entry name" value="AdoMet_MTases"/>
    <property type="match status" value="1"/>
</dbReference>
<dbReference type="Proteomes" id="UP000605805">
    <property type="component" value="Unassembled WGS sequence"/>
</dbReference>
<dbReference type="PANTHER" id="PTHR13610">
    <property type="entry name" value="METHYLTRANSFERASE DOMAIN-CONTAINING PROTEIN"/>
    <property type="match status" value="1"/>
</dbReference>
<evidence type="ECO:0000259" key="4">
    <source>
        <dbReference type="Pfam" id="PF13649"/>
    </source>
</evidence>
<feature type="domain" description="Methyltransferase" evidence="4">
    <location>
        <begin position="50"/>
        <end position="135"/>
    </location>
</feature>
<dbReference type="Pfam" id="PF13649">
    <property type="entry name" value="Methyltransf_25"/>
    <property type="match status" value="1"/>
</dbReference>
<keyword evidence="2 5" id="KW-0808">Transferase</keyword>
<dbReference type="InterPro" id="IPR029063">
    <property type="entry name" value="SAM-dependent_MTases_sf"/>
</dbReference>
<evidence type="ECO:0000256" key="1">
    <source>
        <dbReference type="ARBA" id="ARBA00022603"/>
    </source>
</evidence>
<dbReference type="PANTHER" id="PTHR13610:SF11">
    <property type="entry name" value="METHYLTRANSFERASE DOMAIN-CONTAINING PROTEIN"/>
    <property type="match status" value="1"/>
</dbReference>
<evidence type="ECO:0000313" key="5">
    <source>
        <dbReference type="EMBL" id="HIP57443.1"/>
    </source>
</evidence>
<dbReference type="SUPFAM" id="SSF53335">
    <property type="entry name" value="S-adenosyl-L-methionine-dependent methyltransferases"/>
    <property type="match status" value="1"/>
</dbReference>
<proteinExistence type="predicted"/>
<dbReference type="InterPro" id="IPR041698">
    <property type="entry name" value="Methyltransf_25"/>
</dbReference>
<keyword evidence="3" id="KW-0949">S-adenosyl-L-methionine</keyword>
<evidence type="ECO:0000256" key="2">
    <source>
        <dbReference type="ARBA" id="ARBA00022679"/>
    </source>
</evidence>
<organism evidence="5 6">
    <name type="scientific">Ignisphaera aggregans</name>
    <dbReference type="NCBI Taxonomy" id="334771"/>
    <lineage>
        <taxon>Archaea</taxon>
        <taxon>Thermoproteota</taxon>
        <taxon>Thermoprotei</taxon>
        <taxon>Desulfurococcales</taxon>
        <taxon>Desulfurococcaceae</taxon>
        <taxon>Ignisphaera</taxon>
    </lineage>
</organism>
<dbReference type="GO" id="GO:0032259">
    <property type="term" value="P:methylation"/>
    <property type="evidence" value="ECO:0007669"/>
    <property type="project" value="UniProtKB-KW"/>
</dbReference>
<sequence length="177" mass="20062">MSLQWSEEEVLGTVSSYYEGARVPWVPTRDELLDFVMKLARVKPDDVFYDLGCGDGRVVIRAVKEGAQRGVCVEINPVLIERARENAKSANVIDRIVFLNEDFFKVPISDATVVYMYLLTSVNRALRPKLESELKNGTRVVTLDFEIPGWKPVQVVEIALPTRIAKLFLYIKGISDR</sequence>
<protein>
    <submittedName>
        <fullName evidence="5">Class I SAM-dependent methyltransferase</fullName>
    </submittedName>
</protein>